<dbReference type="AlphaFoldDB" id="A0A7S0XIJ1"/>
<feature type="coiled-coil region" evidence="3">
    <location>
        <begin position="98"/>
        <end position="125"/>
    </location>
</feature>
<name>A0A7S0XIJ1_9RHOD</name>
<dbReference type="Gene3D" id="1.10.287.370">
    <property type="match status" value="1"/>
</dbReference>
<protein>
    <recommendedName>
        <fullName evidence="5">Prefoldin subunit 1</fullName>
    </recommendedName>
</protein>
<dbReference type="InterPro" id="IPR002777">
    <property type="entry name" value="PFD_beta-like"/>
</dbReference>
<proteinExistence type="inferred from homology"/>
<comment type="similarity">
    <text evidence="1">Belongs to the prefoldin subunit beta family.</text>
</comment>
<dbReference type="GO" id="GO:0051082">
    <property type="term" value="F:unfolded protein binding"/>
    <property type="evidence" value="ECO:0007669"/>
    <property type="project" value="InterPro"/>
</dbReference>
<dbReference type="Pfam" id="PF01920">
    <property type="entry name" value="Prefoldin_2"/>
    <property type="match status" value="1"/>
</dbReference>
<dbReference type="GO" id="GO:0016272">
    <property type="term" value="C:prefoldin complex"/>
    <property type="evidence" value="ECO:0007669"/>
    <property type="project" value="InterPro"/>
</dbReference>
<dbReference type="GO" id="GO:0044183">
    <property type="term" value="F:protein folding chaperone"/>
    <property type="evidence" value="ECO:0007669"/>
    <property type="project" value="TreeGrafter"/>
</dbReference>
<dbReference type="PANTHER" id="PTHR20903:SF0">
    <property type="entry name" value="PREFOLDIN SUBUNIT 1"/>
    <property type="match status" value="1"/>
</dbReference>
<dbReference type="GO" id="GO:0005737">
    <property type="term" value="C:cytoplasm"/>
    <property type="evidence" value="ECO:0007669"/>
    <property type="project" value="TreeGrafter"/>
</dbReference>
<evidence type="ECO:0000256" key="3">
    <source>
        <dbReference type="SAM" id="Coils"/>
    </source>
</evidence>
<keyword evidence="3" id="KW-0175">Coiled coil</keyword>
<evidence type="ECO:0000313" key="4">
    <source>
        <dbReference type="EMBL" id="CAD8726030.1"/>
    </source>
</evidence>
<organism evidence="4">
    <name type="scientific">Erythrolobus madagascarensis</name>
    <dbReference type="NCBI Taxonomy" id="708628"/>
    <lineage>
        <taxon>Eukaryota</taxon>
        <taxon>Rhodophyta</taxon>
        <taxon>Bangiophyceae</taxon>
        <taxon>Porphyridiales</taxon>
        <taxon>Porphyridiaceae</taxon>
        <taxon>Erythrolobus</taxon>
    </lineage>
</organism>
<gene>
    <name evidence="4" type="ORF">EMAD1354_LOCUS2110</name>
</gene>
<accession>A0A7S0XIJ1</accession>
<keyword evidence="2" id="KW-0143">Chaperone</keyword>
<evidence type="ECO:0008006" key="5">
    <source>
        <dbReference type="Google" id="ProtNLM"/>
    </source>
</evidence>
<reference evidence="4" key="1">
    <citation type="submission" date="2021-01" db="EMBL/GenBank/DDBJ databases">
        <authorList>
            <person name="Corre E."/>
            <person name="Pelletier E."/>
            <person name="Niang G."/>
            <person name="Scheremetjew M."/>
            <person name="Finn R."/>
            <person name="Kale V."/>
            <person name="Holt S."/>
            <person name="Cochrane G."/>
            <person name="Meng A."/>
            <person name="Brown T."/>
            <person name="Cohen L."/>
        </authorList>
    </citation>
    <scope>NUCLEOTIDE SEQUENCE</scope>
    <source>
        <strain evidence="4">CCMP3276</strain>
    </source>
</reference>
<evidence type="ECO:0000256" key="2">
    <source>
        <dbReference type="ARBA" id="ARBA00023186"/>
    </source>
</evidence>
<dbReference type="EMBL" id="HBFE01003159">
    <property type="protein sequence ID" value="CAD8726030.1"/>
    <property type="molecule type" value="Transcribed_RNA"/>
</dbReference>
<sequence>MAGQTERGQMEQLMELQMRSMEMRQHVVKISNQVSEMEREHAVATITLGHLETLPADSVTYRPLGKCFVLEPPTKLAERMKEAAAKNEADAVTKLKLRQQFIDRLKENEKQLEELMDHFEKSSKRQAGAATP</sequence>
<evidence type="ECO:0000256" key="1">
    <source>
        <dbReference type="ARBA" id="ARBA00008045"/>
    </source>
</evidence>
<dbReference type="InterPro" id="IPR009053">
    <property type="entry name" value="Prefoldin"/>
</dbReference>
<dbReference type="PANTHER" id="PTHR20903">
    <property type="entry name" value="PREFOLDIN SUBUNIT 1-RELATED"/>
    <property type="match status" value="1"/>
</dbReference>
<dbReference type="SUPFAM" id="SSF46579">
    <property type="entry name" value="Prefoldin"/>
    <property type="match status" value="1"/>
</dbReference>